<organism evidence="1 2">
    <name type="scientific">Romanomermis culicivorax</name>
    <name type="common">Nematode worm</name>
    <dbReference type="NCBI Taxonomy" id="13658"/>
    <lineage>
        <taxon>Eukaryota</taxon>
        <taxon>Metazoa</taxon>
        <taxon>Ecdysozoa</taxon>
        <taxon>Nematoda</taxon>
        <taxon>Enoplea</taxon>
        <taxon>Dorylaimia</taxon>
        <taxon>Mermithida</taxon>
        <taxon>Mermithoidea</taxon>
        <taxon>Mermithidae</taxon>
        <taxon>Romanomermis</taxon>
    </lineage>
</organism>
<keyword evidence="1" id="KW-1185">Reference proteome</keyword>
<proteinExistence type="predicted"/>
<reference evidence="2" key="1">
    <citation type="submission" date="2022-11" db="UniProtKB">
        <authorList>
            <consortium name="WormBaseParasite"/>
        </authorList>
    </citation>
    <scope>IDENTIFICATION</scope>
</reference>
<accession>A0A915ICB6</accession>
<dbReference type="WBParaSite" id="nRc.2.0.1.t11418-RA">
    <property type="protein sequence ID" value="nRc.2.0.1.t11418-RA"/>
    <property type="gene ID" value="nRc.2.0.1.g11418"/>
</dbReference>
<dbReference type="Proteomes" id="UP000887565">
    <property type="component" value="Unplaced"/>
</dbReference>
<evidence type="ECO:0000313" key="1">
    <source>
        <dbReference type="Proteomes" id="UP000887565"/>
    </source>
</evidence>
<evidence type="ECO:0000313" key="2">
    <source>
        <dbReference type="WBParaSite" id="nRc.2.0.1.t11418-RA"/>
    </source>
</evidence>
<name>A0A915ICB6_ROMCU</name>
<protein>
    <submittedName>
        <fullName evidence="2">Uncharacterized protein</fullName>
    </submittedName>
</protein>
<sequence length="111" mass="12446">MLEEFELCTNLNVETNEESSSNLSQVNMAEITQTATEIRSRNQALSTCGGVRLGAGRKSFLNGSVIGCLHPLKRIYPLPSHHMNMFNENCITFLANLYKKLSVKFQSEEGY</sequence>
<dbReference type="AlphaFoldDB" id="A0A915ICB6"/>